<accession>A0A2U3NX54</accession>
<dbReference type="Proteomes" id="UP000240988">
    <property type="component" value="Unassembled WGS sequence"/>
</dbReference>
<evidence type="ECO:0000313" key="2">
    <source>
        <dbReference type="Proteomes" id="UP000240988"/>
    </source>
</evidence>
<dbReference type="STRING" id="1841860.GCA_900157375_03942"/>
<evidence type="ECO:0000313" key="1">
    <source>
        <dbReference type="EMBL" id="SPM36100.1"/>
    </source>
</evidence>
<dbReference type="SUPFAM" id="SSF55073">
    <property type="entry name" value="Nucleotide cyclase"/>
    <property type="match status" value="1"/>
</dbReference>
<protein>
    <recommendedName>
        <fullName evidence="3">DUF2652 domain-containing protein</fullName>
    </recommendedName>
</protein>
<name>A0A2U3NX54_9MYCO</name>
<reference evidence="1 2" key="1">
    <citation type="submission" date="2017-01" db="EMBL/GenBank/DDBJ databases">
        <authorList>
            <consortium name="Urmite Genomes"/>
        </authorList>
    </citation>
    <scope>NUCLEOTIDE SEQUENCE [LARGE SCALE GENOMIC DNA]</scope>
    <source>
        <strain evidence="1 2">AB57</strain>
    </source>
</reference>
<dbReference type="Pfam" id="PF10851">
    <property type="entry name" value="DUF2652"/>
    <property type="match status" value="1"/>
</dbReference>
<evidence type="ECO:0008006" key="3">
    <source>
        <dbReference type="Google" id="ProtNLM"/>
    </source>
</evidence>
<proteinExistence type="predicted"/>
<dbReference type="OrthoDB" id="3815156at2"/>
<sequence length="243" mass="27401">MAIRRAVLLIADISGYTHYMNWNRMHLAHAQLTVAELLESVIDAGKGLKVAELEGDAVFFWEPDGDAKVLVCDRLSQMRRSFFERRARVKKEFGCECDCCLQLDNLTLKFVVHEGEVAEQKIKRQHKLASLDVILVHRMLKNVVPVSEYVLMTDAVAQLLDDPVRQLCLPLTHDFEGIGETSTHYIDLTTSDVPPLVRERGLVARLGVLTKFELGSLPYVLGFKKPAEGFRNLGRGTEELLPD</sequence>
<dbReference type="EMBL" id="FUFA01000005">
    <property type="protein sequence ID" value="SPM36100.1"/>
    <property type="molecule type" value="Genomic_DNA"/>
</dbReference>
<dbReference type="RefSeq" id="WP_077088846.1">
    <property type="nucleotide sequence ID" value="NZ_LT721901.1"/>
</dbReference>
<dbReference type="InterPro" id="IPR020503">
    <property type="entry name" value="Uncharacterised_Rv2561"/>
</dbReference>
<organism evidence="1 2">
    <name type="scientific">Mycobacterium rhizamassiliense</name>
    <dbReference type="NCBI Taxonomy" id="1841860"/>
    <lineage>
        <taxon>Bacteria</taxon>
        <taxon>Bacillati</taxon>
        <taxon>Actinomycetota</taxon>
        <taxon>Actinomycetes</taxon>
        <taxon>Mycobacteriales</taxon>
        <taxon>Mycobacteriaceae</taxon>
        <taxon>Mycobacterium</taxon>
    </lineage>
</organism>
<dbReference type="InterPro" id="IPR029787">
    <property type="entry name" value="Nucleotide_cyclase"/>
</dbReference>
<keyword evidence="2" id="KW-1185">Reference proteome</keyword>
<gene>
    <name evidence="1" type="ORF">MRAB57_3939</name>
</gene>
<dbReference type="Gene3D" id="3.30.70.1230">
    <property type="entry name" value="Nucleotide cyclase"/>
    <property type="match status" value="1"/>
</dbReference>
<dbReference type="AlphaFoldDB" id="A0A2U3NX54"/>